<name>A0A6J4CYK3_9HELI</name>
<reference evidence="3 4" key="1">
    <citation type="submission" date="2019-06" db="EMBL/GenBank/DDBJ databases">
        <title>Complete genome sequence of Helicobacter suis SNTW101c.</title>
        <authorList>
            <person name="Rimbara E."/>
            <person name="Suzuki M."/>
            <person name="Matsui H."/>
            <person name="Nakamura M."/>
            <person name="Mori S."/>
            <person name="Shibayama K."/>
        </authorList>
    </citation>
    <scope>NUCLEOTIDE SEQUENCE [LARGE SCALE GENOMIC DNA]</scope>
    <source>
        <strain evidence="3 4">SNTW101c</strain>
    </source>
</reference>
<feature type="transmembrane region" description="Helical" evidence="1">
    <location>
        <begin position="6"/>
        <end position="26"/>
    </location>
</feature>
<keyword evidence="5" id="KW-1185">Reference proteome</keyword>
<evidence type="ECO:0000256" key="1">
    <source>
        <dbReference type="SAM" id="Phobius"/>
    </source>
</evidence>
<proteinExistence type="predicted"/>
<keyword evidence="1" id="KW-0812">Transmembrane</keyword>
<accession>A0A6J4CYK3</accession>
<dbReference type="EMBL" id="AP019774">
    <property type="protein sequence ID" value="BCD70596.1"/>
    <property type="molecule type" value="Genomic_DNA"/>
</dbReference>
<evidence type="ECO:0000313" key="5">
    <source>
        <dbReference type="Proteomes" id="UP000509742"/>
    </source>
</evidence>
<dbReference type="GeneID" id="56928455"/>
<dbReference type="InterPro" id="IPR008621">
    <property type="entry name" value="Cbb3-typ_cyt_oxidase_comp"/>
</dbReference>
<evidence type="ECO:0000313" key="4">
    <source>
        <dbReference type="Proteomes" id="UP000317935"/>
    </source>
</evidence>
<protein>
    <submittedName>
        <fullName evidence="3">Cytochrome c oxidase, cbb3-type FixQ</fullName>
    </submittedName>
</protein>
<dbReference type="OrthoDB" id="5334837at2"/>
<keyword evidence="1" id="KW-1133">Transmembrane helix</keyword>
<dbReference type="Proteomes" id="UP000509742">
    <property type="component" value="Chromosome"/>
</dbReference>
<reference evidence="2 5" key="2">
    <citation type="submission" date="2020-04" db="EMBL/GenBank/DDBJ databases">
        <title>Genomic analysis of gastric non-Helicobacter pylori Helicobacters isolated in Japan.</title>
        <authorList>
            <person name="Suzuki M."/>
            <person name="Rimbara E."/>
        </authorList>
    </citation>
    <scope>NUCLEOTIDE SEQUENCE [LARGE SCALE GENOMIC DNA]</scope>
    <source>
        <strain evidence="2 5">NHP19-0020</strain>
    </source>
</reference>
<evidence type="ECO:0000313" key="2">
    <source>
        <dbReference type="EMBL" id="BCD46257.1"/>
    </source>
</evidence>
<dbReference type="RefSeq" id="WP_006564889.1">
    <property type="nucleotide sequence ID" value="NZ_AP019774.1"/>
</dbReference>
<dbReference type="InterPro" id="IPR014107">
    <property type="entry name" value="Cyt_c_oxidase_cbb3_CcoQ"/>
</dbReference>
<gene>
    <name evidence="3" type="primary">CcoQ</name>
    <name evidence="2" type="ORF">NHP190020_12960</name>
    <name evidence="3" type="ORF">SNTW_12410</name>
</gene>
<evidence type="ECO:0000313" key="3">
    <source>
        <dbReference type="EMBL" id="BCD70596.1"/>
    </source>
</evidence>
<dbReference type="EMBL" id="AP023036">
    <property type="protein sequence ID" value="BCD46257.1"/>
    <property type="molecule type" value="Genomic_DNA"/>
</dbReference>
<dbReference type="NCBIfam" id="TIGR02736">
    <property type="entry name" value="cbb3_Q_epsi"/>
    <property type="match status" value="1"/>
</dbReference>
<sequence>MDIDTVRGLAYAFFTILFTVFLYAYIVSMYTKDKKGITDYERYGQLPLQDELSDALIEPRSTLSKPKRD</sequence>
<organism evidence="3 4">
    <name type="scientific">Helicobacter suis</name>
    <dbReference type="NCBI Taxonomy" id="104628"/>
    <lineage>
        <taxon>Bacteria</taxon>
        <taxon>Pseudomonadati</taxon>
        <taxon>Campylobacterota</taxon>
        <taxon>Epsilonproteobacteria</taxon>
        <taxon>Campylobacterales</taxon>
        <taxon>Helicobacteraceae</taxon>
        <taxon>Helicobacter</taxon>
    </lineage>
</organism>
<dbReference type="AlphaFoldDB" id="A0A6J4CYK3"/>
<keyword evidence="1" id="KW-0472">Membrane</keyword>
<dbReference type="Proteomes" id="UP000317935">
    <property type="component" value="Chromosome"/>
</dbReference>
<dbReference type="Pfam" id="PF05545">
    <property type="entry name" value="FixQ"/>
    <property type="match status" value="1"/>
</dbReference>